<feature type="non-terminal residue" evidence="1">
    <location>
        <position position="1"/>
    </location>
</feature>
<sequence length="297" mass="33731">KNALMNEFEMRELTSDKNGQMQFLGITINRTKDGLSLNQSGLIVKLLKKFGMDDSKPVSVPIQPKLALTKGDVENGKYPYKELIGGLMYLMLGTRPDLSYAVSYFSTFQNAYDERHWTFLKQVLRYLRGTKDLSLVFKKHEDEPLVGYADADFANDVEDRRSVTGYLFKVFGNTVVWRTQKQPLVTLSSSSAEFVALATAATECIFLTRLLKEILVKDNVEPVVIFEDNLSTISMATTLETKKSKHIDVRFHFLKDLVSDGKIELQHVSSEHQIADLLTKGLSRVMFERLRSMLGLK</sequence>
<dbReference type="PANTHER" id="PTHR11439">
    <property type="entry name" value="GAG-POL-RELATED RETROTRANSPOSON"/>
    <property type="match status" value="1"/>
</dbReference>
<dbReference type="CDD" id="cd09272">
    <property type="entry name" value="RNase_HI_RT_Ty1"/>
    <property type="match status" value="1"/>
</dbReference>
<dbReference type="PANTHER" id="PTHR11439:SF483">
    <property type="entry name" value="PEPTIDE SYNTHASE GLIP-LIKE, PUTATIVE (AFU_ORTHOLOGUE AFUA_3G12920)-RELATED"/>
    <property type="match status" value="1"/>
</dbReference>
<gene>
    <name evidence="1" type="primary">GIP_185</name>
    <name evidence="1" type="ORF">CM83_4421</name>
</gene>
<proteinExistence type="predicted"/>
<name>A0A0A9Y7A2_LYGHE</name>
<dbReference type="AlphaFoldDB" id="A0A0A9Y7A2"/>
<organism evidence="1">
    <name type="scientific">Lygus hesperus</name>
    <name type="common">Western plant bug</name>
    <dbReference type="NCBI Taxonomy" id="30085"/>
    <lineage>
        <taxon>Eukaryota</taxon>
        <taxon>Metazoa</taxon>
        <taxon>Ecdysozoa</taxon>
        <taxon>Arthropoda</taxon>
        <taxon>Hexapoda</taxon>
        <taxon>Insecta</taxon>
        <taxon>Pterygota</taxon>
        <taxon>Neoptera</taxon>
        <taxon>Paraneoptera</taxon>
        <taxon>Hemiptera</taxon>
        <taxon>Heteroptera</taxon>
        <taxon>Panheteroptera</taxon>
        <taxon>Cimicomorpha</taxon>
        <taxon>Miridae</taxon>
        <taxon>Mirini</taxon>
        <taxon>Lygus</taxon>
    </lineage>
</organism>
<evidence type="ECO:0000313" key="1">
    <source>
        <dbReference type="EMBL" id="JAG28034.1"/>
    </source>
</evidence>
<accession>A0A0A9Y7A2</accession>
<dbReference type="EMBL" id="GBHO01015570">
    <property type="protein sequence ID" value="JAG28034.1"/>
    <property type="molecule type" value="Transcribed_RNA"/>
</dbReference>
<reference evidence="1" key="1">
    <citation type="journal article" date="2014" name="PLoS ONE">
        <title>Transcriptome-Based Identification of ABC Transporters in the Western Tarnished Plant Bug Lygus hesperus.</title>
        <authorList>
            <person name="Hull J.J."/>
            <person name="Chaney K."/>
            <person name="Geib S.M."/>
            <person name="Fabrick J.A."/>
            <person name="Brent C.S."/>
            <person name="Walsh D."/>
            <person name="Lavine L.C."/>
        </authorList>
    </citation>
    <scope>NUCLEOTIDE SEQUENCE</scope>
</reference>
<reference evidence="1" key="2">
    <citation type="submission" date="2014-07" db="EMBL/GenBank/DDBJ databases">
        <authorList>
            <person name="Hull J."/>
        </authorList>
    </citation>
    <scope>NUCLEOTIDE SEQUENCE</scope>
</reference>
<protein>
    <submittedName>
        <fullName evidence="1">Copia protein</fullName>
    </submittedName>
</protein>